<evidence type="ECO:0000256" key="1">
    <source>
        <dbReference type="SAM" id="MobiDB-lite"/>
    </source>
</evidence>
<accession>A0A2I2G5K3</accession>
<name>A0A2I2G5K3_9EURO</name>
<dbReference type="SUPFAM" id="SSF55729">
    <property type="entry name" value="Acyl-CoA N-acyltransferases (Nat)"/>
    <property type="match status" value="1"/>
</dbReference>
<evidence type="ECO:0000313" key="3">
    <source>
        <dbReference type="Proteomes" id="UP000234275"/>
    </source>
</evidence>
<evidence type="ECO:0000313" key="2">
    <source>
        <dbReference type="EMBL" id="PLB48156.1"/>
    </source>
</evidence>
<proteinExistence type="predicted"/>
<reference evidence="2 3" key="1">
    <citation type="submission" date="2016-12" db="EMBL/GenBank/DDBJ databases">
        <title>The genomes of Aspergillus section Nigri reveals drivers in fungal speciation.</title>
        <authorList>
            <consortium name="DOE Joint Genome Institute"/>
            <person name="Vesth T.C."/>
            <person name="Nybo J."/>
            <person name="Theobald S."/>
            <person name="Brandl J."/>
            <person name="Frisvad J.C."/>
            <person name="Nielsen K.F."/>
            <person name="Lyhne E.K."/>
            <person name="Kogle M.E."/>
            <person name="Kuo A."/>
            <person name="Riley R."/>
            <person name="Clum A."/>
            <person name="Nolan M."/>
            <person name="Lipzen A."/>
            <person name="Salamov A."/>
            <person name="Henrissat B."/>
            <person name="Wiebenga A."/>
            <person name="De Vries R.P."/>
            <person name="Grigoriev I.V."/>
            <person name="Mortensen U.H."/>
            <person name="Andersen M.R."/>
            <person name="Baker S.E."/>
        </authorList>
    </citation>
    <scope>NUCLEOTIDE SEQUENCE [LARGE SCALE GENOMIC DNA]</scope>
    <source>
        <strain evidence="2 3">IBT 23096</strain>
    </source>
</reference>
<comment type="caution">
    <text evidence="2">The sequence shown here is derived from an EMBL/GenBank/DDBJ whole genome shotgun (WGS) entry which is preliminary data.</text>
</comment>
<sequence>MSDTGSDEIMMARGNKFRGPSATPDKAKKEALEELERLRAEIVQKAHLNRFKNLEYDSANPEALVKCRKGPGTDPSSDFYRIMAHRRREGKVATVVEKTTPSSSDSASSETAAAAAAAAAAEEEVTMDPAIAYVIQWEQYIQSPHIYPIVEDGKMHLSQTPTAEHEHIERQMSQTGIDPANAQVDKDMPRPDNKWADAFYADWEYRPRAYSGLEAFRDWFRRWLDSNIQICCYADIYHEAFFDGTAHPDGVRTMYIPNLDDKETGLDKSDEMSMLHAHETAEGYCHNWVLHTRKHEEEQRVQKDLRRQAYIEAMRAPPQSNPNSPKANVYLRPAQFEDSQGILQIMNWYAKNSTLSTDVRNLETGDVRQRIENCEENKLPFIVAVERNTGPIRDNSPENILGYALAKDSVGIETSGRFTAELHVFVKTGFKRQGIGRCLIDKLLEVCDPTYIPKGGYFFKATFDEQPRFGAGGPRRLARLFFAVGYQSERSHEARWLMEWLFDKYDFEEQAILKGARVKFDHFNDVSYLVRTVGYTSNIRFEY</sequence>
<dbReference type="VEuPathDB" id="FungiDB:P170DRAFT_497262"/>
<keyword evidence="3" id="KW-1185">Reference proteome</keyword>
<dbReference type="Proteomes" id="UP000234275">
    <property type="component" value="Unassembled WGS sequence"/>
</dbReference>
<dbReference type="InterPro" id="IPR016181">
    <property type="entry name" value="Acyl_CoA_acyltransferase"/>
</dbReference>
<dbReference type="OrthoDB" id="2129362at2759"/>
<organism evidence="2 3">
    <name type="scientific">Aspergillus steynii IBT 23096</name>
    <dbReference type="NCBI Taxonomy" id="1392250"/>
    <lineage>
        <taxon>Eukaryota</taxon>
        <taxon>Fungi</taxon>
        <taxon>Dikarya</taxon>
        <taxon>Ascomycota</taxon>
        <taxon>Pezizomycotina</taxon>
        <taxon>Eurotiomycetes</taxon>
        <taxon>Eurotiomycetidae</taxon>
        <taxon>Eurotiales</taxon>
        <taxon>Aspergillaceae</taxon>
        <taxon>Aspergillus</taxon>
        <taxon>Aspergillus subgen. Circumdati</taxon>
    </lineage>
</organism>
<dbReference type="AlphaFoldDB" id="A0A2I2G5K3"/>
<protein>
    <recommendedName>
        <fullName evidence="4">N-acetyltransferase domain-containing protein</fullName>
    </recommendedName>
</protein>
<evidence type="ECO:0008006" key="4">
    <source>
        <dbReference type="Google" id="ProtNLM"/>
    </source>
</evidence>
<dbReference type="EMBL" id="MSFO01000005">
    <property type="protein sequence ID" value="PLB48156.1"/>
    <property type="molecule type" value="Genomic_DNA"/>
</dbReference>
<dbReference type="GeneID" id="36561811"/>
<gene>
    <name evidence="2" type="ORF">P170DRAFT_497262</name>
</gene>
<dbReference type="Gene3D" id="3.40.630.30">
    <property type="match status" value="1"/>
</dbReference>
<dbReference type="RefSeq" id="XP_024703458.1">
    <property type="nucleotide sequence ID" value="XM_024854106.1"/>
</dbReference>
<feature type="region of interest" description="Disordered" evidence="1">
    <location>
        <begin position="1"/>
        <end position="30"/>
    </location>
</feature>